<organism evidence="14 15">
    <name type="scientific">Ananas comosus</name>
    <name type="common">Pineapple</name>
    <name type="synonym">Ananas ananas</name>
    <dbReference type="NCBI Taxonomy" id="4615"/>
    <lineage>
        <taxon>Eukaryota</taxon>
        <taxon>Viridiplantae</taxon>
        <taxon>Streptophyta</taxon>
        <taxon>Embryophyta</taxon>
        <taxon>Tracheophyta</taxon>
        <taxon>Spermatophyta</taxon>
        <taxon>Magnoliopsida</taxon>
        <taxon>Liliopsida</taxon>
        <taxon>Poales</taxon>
        <taxon>Bromeliaceae</taxon>
        <taxon>Bromelioideae</taxon>
        <taxon>Ananas</taxon>
    </lineage>
</organism>
<dbReference type="PANTHER" id="PTHR24056:SF171">
    <property type="entry name" value="CYCLIN-DEPENDENT KINASE 20"/>
    <property type="match status" value="1"/>
</dbReference>
<feature type="binding site" evidence="10">
    <location>
        <position position="52"/>
    </location>
    <ligand>
        <name>ATP</name>
        <dbReference type="ChEBI" id="CHEBI:30616"/>
    </ligand>
</feature>
<comment type="caution">
    <text evidence="14">The sequence shown here is derived from an EMBL/GenBank/DDBJ whole genome shotgun (WGS) entry which is preliminary data.</text>
</comment>
<gene>
    <name evidence="14" type="ORF">ACMD2_09885</name>
</gene>
<feature type="domain" description="Protein kinase" evidence="13">
    <location>
        <begin position="23"/>
        <end position="414"/>
    </location>
</feature>
<evidence type="ECO:0000259" key="13">
    <source>
        <dbReference type="PROSITE" id="PS50011"/>
    </source>
</evidence>
<dbReference type="STRING" id="4615.A0A199VNR3"/>
<dbReference type="PROSITE" id="PS50011">
    <property type="entry name" value="PROTEIN_KINASE_DOM"/>
    <property type="match status" value="1"/>
</dbReference>
<dbReference type="GO" id="GO:0008353">
    <property type="term" value="F:RNA polymerase II CTD heptapeptide repeat kinase activity"/>
    <property type="evidence" value="ECO:0007669"/>
    <property type="project" value="UniProtKB-EC"/>
</dbReference>
<evidence type="ECO:0000256" key="4">
    <source>
        <dbReference type="ARBA" id="ARBA00022741"/>
    </source>
</evidence>
<comment type="similarity">
    <text evidence="1">Belongs to the protein kinase superfamily. CMGC Ser/Thr protein kinase family. CDC2/CDKX subfamily.</text>
</comment>
<dbReference type="AlphaFoldDB" id="A0A199VNR3"/>
<dbReference type="InterPro" id="IPR000719">
    <property type="entry name" value="Prot_kinase_dom"/>
</dbReference>
<feature type="region of interest" description="Disordered" evidence="12">
    <location>
        <begin position="427"/>
        <end position="461"/>
    </location>
</feature>
<keyword evidence="5 14" id="KW-0418">Kinase</keyword>
<comment type="catalytic activity">
    <reaction evidence="7">
        <text>L-threonyl-[protein] + ATP = O-phospho-L-threonyl-[protein] + ADP + H(+)</text>
        <dbReference type="Rhea" id="RHEA:46608"/>
        <dbReference type="Rhea" id="RHEA-COMP:11060"/>
        <dbReference type="Rhea" id="RHEA-COMP:11605"/>
        <dbReference type="ChEBI" id="CHEBI:15378"/>
        <dbReference type="ChEBI" id="CHEBI:30013"/>
        <dbReference type="ChEBI" id="CHEBI:30616"/>
        <dbReference type="ChEBI" id="CHEBI:61977"/>
        <dbReference type="ChEBI" id="CHEBI:456216"/>
        <dbReference type="EC" id="2.7.11.22"/>
    </reaction>
</comment>
<dbReference type="InterPro" id="IPR008271">
    <property type="entry name" value="Ser/Thr_kinase_AS"/>
</dbReference>
<proteinExistence type="inferred from homology"/>
<dbReference type="GO" id="GO:0004693">
    <property type="term" value="F:cyclin-dependent protein serine/threonine kinase activity"/>
    <property type="evidence" value="ECO:0007669"/>
    <property type="project" value="UniProtKB-EC"/>
</dbReference>
<dbReference type="EMBL" id="LSRQ01001310">
    <property type="protein sequence ID" value="OAY78350.1"/>
    <property type="molecule type" value="Genomic_DNA"/>
</dbReference>
<name>A0A199VNR3_ANACO</name>
<dbReference type="FunFam" id="3.30.200.20:FF:000664">
    <property type="entry name" value="Cyclin-dependent kinase F-1"/>
    <property type="match status" value="1"/>
</dbReference>
<dbReference type="InterPro" id="IPR017441">
    <property type="entry name" value="Protein_kinase_ATP_BS"/>
</dbReference>
<evidence type="ECO:0000313" key="14">
    <source>
        <dbReference type="EMBL" id="OAY78350.1"/>
    </source>
</evidence>
<evidence type="ECO:0000256" key="11">
    <source>
        <dbReference type="RuleBase" id="RU000304"/>
    </source>
</evidence>
<dbReference type="InterPro" id="IPR011009">
    <property type="entry name" value="Kinase-like_dom_sf"/>
</dbReference>
<keyword evidence="3" id="KW-0808">Transferase</keyword>
<evidence type="ECO:0000256" key="5">
    <source>
        <dbReference type="ARBA" id="ARBA00022777"/>
    </source>
</evidence>
<dbReference type="Proteomes" id="UP000092600">
    <property type="component" value="Unassembled WGS sequence"/>
</dbReference>
<keyword evidence="4 10" id="KW-0547">Nucleotide-binding</keyword>
<keyword evidence="2 11" id="KW-0723">Serine/threonine-protein kinase</keyword>
<evidence type="ECO:0000256" key="12">
    <source>
        <dbReference type="SAM" id="MobiDB-lite"/>
    </source>
</evidence>
<dbReference type="SUPFAM" id="SSF56112">
    <property type="entry name" value="Protein kinase-like (PK-like)"/>
    <property type="match status" value="1"/>
</dbReference>
<feature type="compositionally biased region" description="Acidic residues" evidence="12">
    <location>
        <begin position="433"/>
        <end position="442"/>
    </location>
</feature>
<reference evidence="14 15" key="1">
    <citation type="journal article" date="2016" name="DNA Res.">
        <title>The draft genome of MD-2 pineapple using hybrid error correction of long reads.</title>
        <authorList>
            <person name="Redwan R.M."/>
            <person name="Saidin A."/>
            <person name="Kumar S.V."/>
        </authorList>
    </citation>
    <scope>NUCLEOTIDE SEQUENCE [LARGE SCALE GENOMIC DNA]</scope>
    <source>
        <strain evidence="15">cv. MD2</strain>
        <tissue evidence="14">Leaf</tissue>
    </source>
</reference>
<evidence type="ECO:0000256" key="3">
    <source>
        <dbReference type="ARBA" id="ARBA00022679"/>
    </source>
</evidence>
<evidence type="ECO:0000256" key="1">
    <source>
        <dbReference type="ARBA" id="ARBA00006485"/>
    </source>
</evidence>
<evidence type="ECO:0000256" key="9">
    <source>
        <dbReference type="ARBA" id="ARBA00049280"/>
    </source>
</evidence>
<dbReference type="PROSITE" id="PS00107">
    <property type="entry name" value="PROTEIN_KINASE_ATP"/>
    <property type="match status" value="1"/>
</dbReference>
<dbReference type="PANTHER" id="PTHR24056">
    <property type="entry name" value="CELL DIVISION PROTEIN KINASE"/>
    <property type="match status" value="1"/>
</dbReference>
<evidence type="ECO:0000313" key="15">
    <source>
        <dbReference type="Proteomes" id="UP000092600"/>
    </source>
</evidence>
<evidence type="ECO:0000256" key="10">
    <source>
        <dbReference type="PROSITE-ProRule" id="PRU10141"/>
    </source>
</evidence>
<evidence type="ECO:0000256" key="2">
    <source>
        <dbReference type="ARBA" id="ARBA00022527"/>
    </source>
</evidence>
<dbReference type="Gene3D" id="1.10.510.10">
    <property type="entry name" value="Transferase(Phosphotransferase) domain 1"/>
    <property type="match status" value="2"/>
</dbReference>
<evidence type="ECO:0000256" key="6">
    <source>
        <dbReference type="ARBA" id="ARBA00022840"/>
    </source>
</evidence>
<dbReference type="PROSITE" id="PS00108">
    <property type="entry name" value="PROTEIN_KINASE_ST"/>
    <property type="match status" value="1"/>
</dbReference>
<evidence type="ECO:0000256" key="8">
    <source>
        <dbReference type="ARBA" id="ARBA00048367"/>
    </source>
</evidence>
<dbReference type="SMART" id="SM00220">
    <property type="entry name" value="S_TKc"/>
    <property type="match status" value="1"/>
</dbReference>
<evidence type="ECO:0000256" key="7">
    <source>
        <dbReference type="ARBA" id="ARBA00047811"/>
    </source>
</evidence>
<dbReference type="GO" id="GO:0005634">
    <property type="term" value="C:nucleus"/>
    <property type="evidence" value="ECO:0007669"/>
    <property type="project" value="TreeGrafter"/>
</dbReference>
<comment type="catalytic activity">
    <reaction evidence="9">
        <text>[DNA-directed RNA polymerase] + ATP = phospho-[DNA-directed RNA polymerase] + ADP + H(+)</text>
        <dbReference type="Rhea" id="RHEA:10216"/>
        <dbReference type="Rhea" id="RHEA-COMP:11321"/>
        <dbReference type="Rhea" id="RHEA-COMP:11322"/>
        <dbReference type="ChEBI" id="CHEBI:15378"/>
        <dbReference type="ChEBI" id="CHEBI:30616"/>
        <dbReference type="ChEBI" id="CHEBI:43176"/>
        <dbReference type="ChEBI" id="CHEBI:68546"/>
        <dbReference type="ChEBI" id="CHEBI:456216"/>
        <dbReference type="EC" id="2.7.11.23"/>
    </reaction>
</comment>
<protein>
    <submittedName>
        <fullName evidence="14">Cyclin-dependent kinase F-1</fullName>
    </submittedName>
</protein>
<dbReference type="GO" id="GO:0005524">
    <property type="term" value="F:ATP binding"/>
    <property type="evidence" value="ECO:0007669"/>
    <property type="project" value="UniProtKB-UniRule"/>
</dbReference>
<dbReference type="Pfam" id="PF00069">
    <property type="entry name" value="Pkinase"/>
    <property type="match status" value="2"/>
</dbReference>
<dbReference type="InterPro" id="IPR050108">
    <property type="entry name" value="CDK"/>
</dbReference>
<sequence length="474" mass="52202">MAIEAPSSRSWSIYGRAEIAERYEVLGRIGSGAYADVYRGRRRSDGLAVALKEVHDAQSALREIDALRALRGVPNVVPLLDHFWRDDGDDDAVLVLELLPSDLAAVIGAARRSGEPIPAADAKQWMLQILRAVDACHRNAVMHRDLKPSNLLISAGGVIKLADFGQARMLQEPCFATPDISPYEQGSQNEPWIPQQYAADETESVKEPRLLSEDDYLRELDGVRAKFTQYDTDKAMSLQDGDASCLATCSTGDIEEDRFQGSYYSCEEAEEGGIVGGEEEDLGALTSCVGTRWFRAPELLYGSTNYGLEVDLWSLGCIFAELLSLEPLFPGSSDLDQLSRIISVLGDFDAESCPSCSKLPDYGKITFTKVENPTGLEACLPNRSAKEVNIVKRLLRFDPASRATAGELLSDQYFTEEPLPVPVEQLRVPAKDEQDESSPEEWGDFRDLGSDSDLDEFGTMGVTTNEKGFSIRFE</sequence>
<keyword evidence="6 10" id="KW-0067">ATP-binding</keyword>
<comment type="catalytic activity">
    <reaction evidence="8">
        <text>L-seryl-[protein] + ATP = O-phospho-L-seryl-[protein] + ADP + H(+)</text>
        <dbReference type="Rhea" id="RHEA:17989"/>
        <dbReference type="Rhea" id="RHEA-COMP:9863"/>
        <dbReference type="Rhea" id="RHEA-COMP:11604"/>
        <dbReference type="ChEBI" id="CHEBI:15378"/>
        <dbReference type="ChEBI" id="CHEBI:29999"/>
        <dbReference type="ChEBI" id="CHEBI:30616"/>
        <dbReference type="ChEBI" id="CHEBI:83421"/>
        <dbReference type="ChEBI" id="CHEBI:456216"/>
        <dbReference type="EC" id="2.7.11.22"/>
    </reaction>
</comment>
<accession>A0A199VNR3</accession>